<dbReference type="Proteomes" id="UP000005384">
    <property type="component" value="Unassembled WGS sequence"/>
</dbReference>
<organism evidence="1 2">
    <name type="scientific">Hungatella hathewayi WAL-18680</name>
    <dbReference type="NCBI Taxonomy" id="742737"/>
    <lineage>
        <taxon>Bacteria</taxon>
        <taxon>Bacillati</taxon>
        <taxon>Bacillota</taxon>
        <taxon>Clostridia</taxon>
        <taxon>Lachnospirales</taxon>
        <taxon>Lachnospiraceae</taxon>
        <taxon>Hungatella</taxon>
    </lineage>
</organism>
<name>G5IMD0_9FIRM</name>
<evidence type="ECO:0000313" key="2">
    <source>
        <dbReference type="Proteomes" id="UP000005384"/>
    </source>
</evidence>
<gene>
    <name evidence="1" type="ORF">HMPREF9473_04658</name>
</gene>
<dbReference type="PATRIC" id="fig|742737.3.peg.4646"/>
<dbReference type="InterPro" id="IPR045527">
    <property type="entry name" value="DUF6470"/>
</dbReference>
<dbReference type="HOGENOM" id="CLU_117584_0_0_9"/>
<proteinExistence type="predicted"/>
<keyword evidence="2" id="KW-1185">Reference proteome</keyword>
<dbReference type="EMBL" id="ADLN01000120">
    <property type="protein sequence ID" value="EHI57549.1"/>
    <property type="molecule type" value="Genomic_DNA"/>
</dbReference>
<dbReference type="AlphaFoldDB" id="G5IMD0"/>
<accession>G5IMD0</accession>
<dbReference type="Pfam" id="PF20074">
    <property type="entry name" value="DUF6470"/>
    <property type="match status" value="1"/>
</dbReference>
<sequence length="178" mass="19191">MNVNVLKITSTPIRLSITSERARLEVKAPESDALAAPDTQQQLNMKTQNIKVDIDSSRAQNSMEYQSANRTAIQYAKASAQTLAASKAADSVASQTAAQVAAVTTGKAAVPAGEIPGLGVEFTPRMVEGEKNVAKAERSMEYVPGELKISVEQRPKVEIEYVGEPIYFPRSAGQEHEE</sequence>
<dbReference type="RefSeq" id="WP_006782646.1">
    <property type="nucleotide sequence ID" value="NZ_CP040506.1"/>
</dbReference>
<comment type="caution">
    <text evidence="1">The sequence shown here is derived from an EMBL/GenBank/DDBJ whole genome shotgun (WGS) entry which is preliminary data.</text>
</comment>
<dbReference type="OrthoDB" id="2063031at2"/>
<evidence type="ECO:0000313" key="1">
    <source>
        <dbReference type="EMBL" id="EHI57549.1"/>
    </source>
</evidence>
<protein>
    <submittedName>
        <fullName evidence="1">Uncharacterized protein</fullName>
    </submittedName>
</protein>
<reference evidence="1 2" key="1">
    <citation type="submission" date="2011-08" db="EMBL/GenBank/DDBJ databases">
        <title>The Genome Sequence of Clostridium hathewayi WAL-18680.</title>
        <authorList>
            <consortium name="The Broad Institute Genome Sequencing Platform"/>
            <person name="Earl A."/>
            <person name="Ward D."/>
            <person name="Feldgarden M."/>
            <person name="Gevers D."/>
            <person name="Finegold S.M."/>
            <person name="Summanen P.H."/>
            <person name="Molitoris D.R."/>
            <person name="Song M."/>
            <person name="Daigneault M."/>
            <person name="Allen-Vercoe E."/>
            <person name="Young S.K."/>
            <person name="Zeng Q."/>
            <person name="Gargeya S."/>
            <person name="Fitzgerald M."/>
            <person name="Haas B."/>
            <person name="Abouelleil A."/>
            <person name="Alvarado L."/>
            <person name="Arachchi H.M."/>
            <person name="Berlin A."/>
            <person name="Brown A."/>
            <person name="Chapman S.B."/>
            <person name="Chen Z."/>
            <person name="Dunbar C."/>
            <person name="Freedman E."/>
            <person name="Gearin G."/>
            <person name="Gellesch M."/>
            <person name="Goldberg J."/>
            <person name="Griggs A."/>
            <person name="Gujja S."/>
            <person name="Heiman D."/>
            <person name="Howarth C."/>
            <person name="Larson L."/>
            <person name="Lui A."/>
            <person name="MacDonald P.J.P."/>
            <person name="Montmayeur A."/>
            <person name="Murphy C."/>
            <person name="Neiman D."/>
            <person name="Pearson M."/>
            <person name="Priest M."/>
            <person name="Roberts A."/>
            <person name="Saif S."/>
            <person name="Shea T."/>
            <person name="Shenoy N."/>
            <person name="Sisk P."/>
            <person name="Stolte C."/>
            <person name="Sykes S."/>
            <person name="Wortman J."/>
            <person name="Nusbaum C."/>
            <person name="Birren B."/>
        </authorList>
    </citation>
    <scope>NUCLEOTIDE SEQUENCE [LARGE SCALE GENOMIC DNA]</scope>
    <source>
        <strain evidence="1 2">WAL-18680</strain>
    </source>
</reference>